<name>A0A562STC7_CHIJA</name>
<keyword evidence="1" id="KW-1133">Transmembrane helix</keyword>
<evidence type="ECO:0000313" key="3">
    <source>
        <dbReference type="Proteomes" id="UP000316778"/>
    </source>
</evidence>
<feature type="transmembrane region" description="Helical" evidence="1">
    <location>
        <begin position="7"/>
        <end position="29"/>
    </location>
</feature>
<dbReference type="OrthoDB" id="799068at2"/>
<dbReference type="NCBIfam" id="TIGR04034">
    <property type="entry name" value="export_SdpA"/>
    <property type="match status" value="1"/>
</dbReference>
<dbReference type="Proteomes" id="UP000316778">
    <property type="component" value="Unassembled WGS sequence"/>
</dbReference>
<evidence type="ECO:0000256" key="1">
    <source>
        <dbReference type="SAM" id="Phobius"/>
    </source>
</evidence>
<proteinExistence type="predicted"/>
<keyword evidence="3" id="KW-1185">Reference proteome</keyword>
<dbReference type="AlphaFoldDB" id="A0A562STC7"/>
<dbReference type="InterPro" id="IPR023902">
    <property type="entry name" value="Sporulation_SdpA"/>
</dbReference>
<accession>A0A562STC7</accession>
<evidence type="ECO:0000313" key="2">
    <source>
        <dbReference type="EMBL" id="TWI84501.1"/>
    </source>
</evidence>
<keyword evidence="1" id="KW-0472">Membrane</keyword>
<dbReference type="EMBL" id="VLLG01000005">
    <property type="protein sequence ID" value="TWI84501.1"/>
    <property type="molecule type" value="Genomic_DNA"/>
</dbReference>
<reference evidence="2 3" key="1">
    <citation type="journal article" date="2013" name="Stand. Genomic Sci.">
        <title>Genomic Encyclopedia of Type Strains, Phase I: The one thousand microbial genomes (KMG-I) project.</title>
        <authorList>
            <person name="Kyrpides N.C."/>
            <person name="Woyke T."/>
            <person name="Eisen J.A."/>
            <person name="Garrity G."/>
            <person name="Lilburn T.G."/>
            <person name="Beck B.J."/>
            <person name="Whitman W.B."/>
            <person name="Hugenholtz P."/>
            <person name="Klenk H.P."/>
        </authorList>
    </citation>
    <scope>NUCLEOTIDE SEQUENCE [LARGE SCALE GENOMIC DNA]</scope>
    <source>
        <strain evidence="2 3">DSM 13484</strain>
    </source>
</reference>
<organism evidence="2 3">
    <name type="scientific">Chitinophaga japonensis</name>
    <name type="common">Flexibacter japonensis</name>
    <dbReference type="NCBI Taxonomy" id="104662"/>
    <lineage>
        <taxon>Bacteria</taxon>
        <taxon>Pseudomonadati</taxon>
        <taxon>Bacteroidota</taxon>
        <taxon>Chitinophagia</taxon>
        <taxon>Chitinophagales</taxon>
        <taxon>Chitinophagaceae</taxon>
        <taxon>Chitinophaga</taxon>
    </lineage>
</organism>
<gene>
    <name evidence="2" type="ORF">LX66_4871</name>
</gene>
<sequence length="174" mass="20184">MQERIRLTVYVMLTMVFVAGLFEIIVASMPSNALTPRYKTRKLLNSLLPEGWSFFTRNPREEMADIYRVEGQYLVRITDCNSEPANFMGFSRKSRKAGMELSAIAGQVPARYWYKYHAVYADPGKDVCAIKNRKDLHILSPGMYVVAIYPPVPWTYARFPQHYTRTYKLAKIKI</sequence>
<protein>
    <submittedName>
        <fullName evidence="2">Antimicrobial peptide system SdpA family protein</fullName>
    </submittedName>
</protein>
<dbReference type="RefSeq" id="WP_145718206.1">
    <property type="nucleotide sequence ID" value="NZ_BAAAFY010000002.1"/>
</dbReference>
<dbReference type="Pfam" id="PF17418">
    <property type="entry name" value="SdpA"/>
    <property type="match status" value="1"/>
</dbReference>
<keyword evidence="1" id="KW-0812">Transmembrane</keyword>
<comment type="caution">
    <text evidence="2">The sequence shown here is derived from an EMBL/GenBank/DDBJ whole genome shotgun (WGS) entry which is preliminary data.</text>
</comment>